<accession>A0A645DMX7</accession>
<dbReference type="InterPro" id="IPR010982">
    <property type="entry name" value="Lambda_DNA-bd_dom_sf"/>
</dbReference>
<sequence length="153" mass="17601">MTFGERLKELREKRNLTQQDIADFLNIGRPTVAGYETKGKQPDYDKLNKLADFFNVSVDYLLGRTEEKSLVAKDIKNENETKPVLTAKDEKDIAKDVESLRVKLKNKEDGPALFNGEEISEDGAELFLNLFEVALRNIKIKNKETYTPKKYKK</sequence>
<evidence type="ECO:0000259" key="2">
    <source>
        <dbReference type="PROSITE" id="PS50943"/>
    </source>
</evidence>
<dbReference type="Gene3D" id="1.10.260.40">
    <property type="entry name" value="lambda repressor-like DNA-binding domains"/>
    <property type="match status" value="1"/>
</dbReference>
<dbReference type="SMART" id="SM00530">
    <property type="entry name" value="HTH_XRE"/>
    <property type="match status" value="1"/>
</dbReference>
<dbReference type="CDD" id="cd00093">
    <property type="entry name" value="HTH_XRE"/>
    <property type="match status" value="1"/>
</dbReference>
<protein>
    <recommendedName>
        <fullName evidence="2">HTH cro/C1-type domain-containing protein</fullName>
    </recommendedName>
</protein>
<comment type="caution">
    <text evidence="3">The sequence shown here is derived from an EMBL/GenBank/DDBJ whole genome shotgun (WGS) entry which is preliminary data.</text>
</comment>
<dbReference type="Pfam" id="PF01381">
    <property type="entry name" value="HTH_3"/>
    <property type="match status" value="1"/>
</dbReference>
<dbReference type="PANTHER" id="PTHR46558">
    <property type="entry name" value="TRACRIPTIONAL REGULATORY PROTEIN-RELATED-RELATED"/>
    <property type="match status" value="1"/>
</dbReference>
<dbReference type="AlphaFoldDB" id="A0A645DMX7"/>
<dbReference type="InterPro" id="IPR001387">
    <property type="entry name" value="Cro/C1-type_HTH"/>
</dbReference>
<feature type="domain" description="HTH cro/C1-type" evidence="2">
    <location>
        <begin position="7"/>
        <end position="61"/>
    </location>
</feature>
<name>A0A645DMX7_9ZZZZ</name>
<organism evidence="3">
    <name type="scientific">bioreactor metagenome</name>
    <dbReference type="NCBI Taxonomy" id="1076179"/>
    <lineage>
        <taxon>unclassified sequences</taxon>
        <taxon>metagenomes</taxon>
        <taxon>ecological metagenomes</taxon>
    </lineage>
</organism>
<evidence type="ECO:0000313" key="3">
    <source>
        <dbReference type="EMBL" id="MPM90804.1"/>
    </source>
</evidence>
<dbReference type="SUPFAM" id="SSF47413">
    <property type="entry name" value="lambda repressor-like DNA-binding domains"/>
    <property type="match status" value="1"/>
</dbReference>
<dbReference type="GO" id="GO:0003677">
    <property type="term" value="F:DNA binding"/>
    <property type="evidence" value="ECO:0007669"/>
    <property type="project" value="UniProtKB-KW"/>
</dbReference>
<proteinExistence type="predicted"/>
<dbReference type="EMBL" id="VSSQ01037960">
    <property type="protein sequence ID" value="MPM90804.1"/>
    <property type="molecule type" value="Genomic_DNA"/>
</dbReference>
<keyword evidence="1" id="KW-0238">DNA-binding</keyword>
<dbReference type="PANTHER" id="PTHR46558:SF11">
    <property type="entry name" value="HTH-TYPE TRANSCRIPTIONAL REGULATOR XRE"/>
    <property type="match status" value="1"/>
</dbReference>
<evidence type="ECO:0000256" key="1">
    <source>
        <dbReference type="ARBA" id="ARBA00023125"/>
    </source>
</evidence>
<reference evidence="3" key="1">
    <citation type="submission" date="2019-08" db="EMBL/GenBank/DDBJ databases">
        <authorList>
            <person name="Kucharzyk K."/>
            <person name="Murdoch R.W."/>
            <person name="Higgins S."/>
            <person name="Loffler F."/>
        </authorList>
    </citation>
    <scope>NUCLEOTIDE SEQUENCE</scope>
</reference>
<gene>
    <name evidence="3" type="ORF">SDC9_137926</name>
</gene>
<dbReference type="PROSITE" id="PS50943">
    <property type="entry name" value="HTH_CROC1"/>
    <property type="match status" value="1"/>
</dbReference>